<evidence type="ECO:0000256" key="7">
    <source>
        <dbReference type="RuleBase" id="RU364093"/>
    </source>
</evidence>
<evidence type="ECO:0000256" key="3">
    <source>
        <dbReference type="ARBA" id="ARBA00022475"/>
    </source>
</evidence>
<evidence type="ECO:0000256" key="1">
    <source>
        <dbReference type="ARBA" id="ARBA00004651"/>
    </source>
</evidence>
<dbReference type="InterPro" id="IPR042194">
    <property type="entry name" value="FHIPEP_1"/>
</dbReference>
<dbReference type="RefSeq" id="WP_071061471.1">
    <property type="nucleotide sequence ID" value="NZ_MKIE01000002.1"/>
</dbReference>
<keyword evidence="5 7" id="KW-1133">Transmembrane helix</keyword>
<feature type="transmembrane region" description="Helical" evidence="7">
    <location>
        <begin position="188"/>
        <end position="209"/>
    </location>
</feature>
<dbReference type="InterPro" id="IPR006301">
    <property type="entry name" value="FlhA"/>
</dbReference>
<protein>
    <recommendedName>
        <fullName evidence="7">Flagellar biosynthesis protein FlhA</fullName>
    </recommendedName>
</protein>
<gene>
    <name evidence="7 8" type="primary">flhA</name>
    <name evidence="8" type="ORF">EUAN_05600</name>
</gene>
<proteinExistence type="inferred from homology"/>
<dbReference type="Gene3D" id="3.40.50.12790">
    <property type="entry name" value="FHIPEP family, domain 4"/>
    <property type="match status" value="1"/>
</dbReference>
<dbReference type="PANTHER" id="PTHR30161">
    <property type="entry name" value="FLAGELLAR EXPORT PROTEIN, MEMBRANE FLHA SUBUNIT-RELATED"/>
    <property type="match status" value="1"/>
</dbReference>
<evidence type="ECO:0000256" key="2">
    <source>
        <dbReference type="ARBA" id="ARBA00008835"/>
    </source>
</evidence>
<dbReference type="GO" id="GO:0044780">
    <property type="term" value="P:bacterial-type flagellum assembly"/>
    <property type="evidence" value="ECO:0007669"/>
    <property type="project" value="InterPro"/>
</dbReference>
<dbReference type="InterPro" id="IPR042196">
    <property type="entry name" value="FHIPEP_4"/>
</dbReference>
<keyword evidence="6 7" id="KW-0472">Membrane</keyword>
<keyword evidence="7" id="KW-0813">Transport</keyword>
<dbReference type="Gene3D" id="1.10.8.540">
    <property type="entry name" value="FHIPEP family, domain 3"/>
    <property type="match status" value="1"/>
</dbReference>
<evidence type="ECO:0000313" key="8">
    <source>
        <dbReference type="EMBL" id="OHW62776.1"/>
    </source>
</evidence>
<reference evidence="8 9" key="1">
    <citation type="submission" date="2016-09" db="EMBL/GenBank/DDBJ databases">
        <title>Genome sequence of Eubacterium angustum.</title>
        <authorList>
            <person name="Poehlein A."/>
            <person name="Daniel R."/>
        </authorList>
    </citation>
    <scope>NUCLEOTIDE SEQUENCE [LARGE SCALE GENOMIC DNA]</scope>
    <source>
        <strain evidence="8 9">DSM 1989</strain>
    </source>
</reference>
<dbReference type="Pfam" id="PF00771">
    <property type="entry name" value="FHIPEP"/>
    <property type="match status" value="1"/>
</dbReference>
<comment type="similarity">
    <text evidence="2 7">Belongs to the FHIPEP (flagella/HR/invasion proteins export pore) family.</text>
</comment>
<evidence type="ECO:0000256" key="4">
    <source>
        <dbReference type="ARBA" id="ARBA00022692"/>
    </source>
</evidence>
<feature type="transmembrane region" description="Helical" evidence="7">
    <location>
        <begin position="61"/>
        <end position="81"/>
    </location>
</feature>
<keyword evidence="8" id="KW-0966">Cell projection</keyword>
<dbReference type="OrthoDB" id="9759185at2"/>
<dbReference type="PROSITE" id="PS00994">
    <property type="entry name" value="FHIPEP"/>
    <property type="match status" value="1"/>
</dbReference>
<dbReference type="Gene3D" id="3.40.30.60">
    <property type="entry name" value="FHIPEP family, domain 1"/>
    <property type="match status" value="1"/>
</dbReference>
<keyword evidence="7" id="KW-1005">Bacterial flagellum biogenesis</keyword>
<keyword evidence="8" id="KW-0969">Cilium</keyword>
<comment type="subcellular location">
    <subcellularLocation>
        <location evidence="1 7">Cell membrane</location>
        <topology evidence="1 7">Multi-pass membrane protein</topology>
    </subcellularLocation>
</comment>
<dbReference type="InterPro" id="IPR025505">
    <property type="entry name" value="FHIPEP_CS"/>
</dbReference>
<feature type="transmembrane region" description="Helical" evidence="7">
    <location>
        <begin position="101"/>
        <end position="120"/>
    </location>
</feature>
<accession>A0A1S1V861</accession>
<dbReference type="GO" id="GO:0009306">
    <property type="term" value="P:protein secretion"/>
    <property type="evidence" value="ECO:0007669"/>
    <property type="project" value="InterPro"/>
</dbReference>
<dbReference type="STRING" id="39480.EUAN_05600"/>
<keyword evidence="3 7" id="KW-1003">Cell membrane</keyword>
<keyword evidence="7" id="KW-0653">Protein transport</keyword>
<dbReference type="PRINTS" id="PR00949">
    <property type="entry name" value="TYPE3IMAPROT"/>
</dbReference>
<dbReference type="Proteomes" id="UP000180254">
    <property type="component" value="Unassembled WGS sequence"/>
</dbReference>
<dbReference type="NCBIfam" id="TIGR01398">
    <property type="entry name" value="FlhA"/>
    <property type="match status" value="1"/>
</dbReference>
<evidence type="ECO:0000256" key="6">
    <source>
        <dbReference type="ARBA" id="ARBA00023136"/>
    </source>
</evidence>
<evidence type="ECO:0000256" key="5">
    <source>
        <dbReference type="ARBA" id="ARBA00022989"/>
    </source>
</evidence>
<keyword evidence="7" id="KW-1006">Bacterial flagellum protein export</keyword>
<dbReference type="InterPro" id="IPR042193">
    <property type="entry name" value="FHIPEP_3"/>
</dbReference>
<evidence type="ECO:0000313" key="9">
    <source>
        <dbReference type="Proteomes" id="UP000180254"/>
    </source>
</evidence>
<comment type="caution">
    <text evidence="8">The sequence shown here is derived from an EMBL/GenBank/DDBJ whole genome shotgun (WGS) entry which is preliminary data.</text>
</comment>
<feature type="transmembrane region" description="Helical" evidence="7">
    <location>
        <begin position="260"/>
        <end position="284"/>
    </location>
</feature>
<sequence length="677" mass="74019">MKFGDVGVAVAIIAIIIIIIIPVPLIMLDALLSVNIALALLILLISMYTKDALQFSIFPSLLLITTLFRLALNISTTRYILSDGYAGQVIEAFGNFVVRGNIFVGLVIFLIIVLINFMVITKGAERVAEVAARFTLDAMPGKQMAIDADLNSGLITEVEAKQRRKDVQSYSDFYGAMDGATKFVKGDAIAGIIITIINITAGIGTGVIMRGLPAGEAAGLYVLLTVGDGLVSQIPTLLISTATGLIVTRAASESNLGGDLLGQLFGNNPTIMFIVGGFLLMLGLATPLPVLPYVMLAGMFFFIGFTMKNATQKSMEEEQEIADIEEVEEIKKPENVMNLLKVEDIELEFGYGVIPLADVSQGGDLLDRIVMIRRQLALELGVVVPMVRLRDNIQLNPNEYIIKIKGVEVSRAELLFDHLMAMNPGMADDSLKGIDTREPAFGLPAKWILEQDREKAEILGYTVVDPPSVISTHLTEVIKSNSSKLLSRQDVKALVDNIREDNPALIDELIPNQLSIGEVQKVLSNLLDEGISIRDMETILETLADYSVTTRDIDMLTEYARQSLSRYITKKFADQGELKVITLDSQLEQMIMGSVNKTDTGSYISLDPNTIQRILEDTFSKVEKLASVGLQPIVLTAPLVRIYFKKLTEQSLKDLVVLSYNEVEPNVEVQSVGTVAI</sequence>
<dbReference type="GO" id="GO:0005886">
    <property type="term" value="C:plasma membrane"/>
    <property type="evidence" value="ECO:0007669"/>
    <property type="project" value="UniProtKB-SubCell"/>
</dbReference>
<dbReference type="PIRSF" id="PIRSF005419">
    <property type="entry name" value="FlhA"/>
    <property type="match status" value="1"/>
</dbReference>
<feature type="transmembrane region" description="Helical" evidence="7">
    <location>
        <begin position="229"/>
        <end position="248"/>
    </location>
</feature>
<dbReference type="PANTHER" id="PTHR30161:SF1">
    <property type="entry name" value="FLAGELLAR BIOSYNTHESIS PROTEIN FLHA-RELATED"/>
    <property type="match status" value="1"/>
</dbReference>
<feature type="transmembrane region" description="Helical" evidence="7">
    <location>
        <begin position="32"/>
        <end position="49"/>
    </location>
</feature>
<name>A0A1S1V861_9FIRM</name>
<dbReference type="EMBL" id="MKIE01000002">
    <property type="protein sequence ID" value="OHW62776.1"/>
    <property type="molecule type" value="Genomic_DNA"/>
</dbReference>
<organism evidence="8 9">
    <name type="scientific">Andreesenia angusta</name>
    <dbReference type="NCBI Taxonomy" id="39480"/>
    <lineage>
        <taxon>Bacteria</taxon>
        <taxon>Bacillati</taxon>
        <taxon>Bacillota</taxon>
        <taxon>Tissierellia</taxon>
        <taxon>Tissierellales</taxon>
        <taxon>Gottschalkiaceae</taxon>
        <taxon>Andreesenia</taxon>
    </lineage>
</organism>
<comment type="function">
    <text evidence="7">Required for formation of the rod structure of the flagellar apparatus. Together with FliI and FliH, may constitute the export apparatus of flagellin.</text>
</comment>
<keyword evidence="4 7" id="KW-0812">Transmembrane</keyword>
<keyword evidence="9" id="KW-1185">Reference proteome</keyword>
<feature type="transmembrane region" description="Helical" evidence="7">
    <location>
        <begin position="7"/>
        <end position="26"/>
    </location>
</feature>
<keyword evidence="8" id="KW-0282">Flagellum</keyword>
<dbReference type="InterPro" id="IPR001712">
    <property type="entry name" value="T3SS_FHIPEP"/>
</dbReference>
<dbReference type="AlphaFoldDB" id="A0A1S1V861"/>